<proteinExistence type="predicted"/>
<dbReference type="AlphaFoldDB" id="A0A9D1FJQ6"/>
<reference evidence="1" key="1">
    <citation type="submission" date="2020-10" db="EMBL/GenBank/DDBJ databases">
        <authorList>
            <person name="Gilroy R."/>
        </authorList>
    </citation>
    <scope>NUCLEOTIDE SEQUENCE</scope>
    <source>
        <strain evidence="1">CHK152-2871</strain>
    </source>
</reference>
<name>A0A9D1FJQ6_9BACT</name>
<gene>
    <name evidence="1" type="ORF">IAA86_08065</name>
</gene>
<dbReference type="EMBL" id="DVJQ01000070">
    <property type="protein sequence ID" value="HIS74957.1"/>
    <property type="molecule type" value="Genomic_DNA"/>
</dbReference>
<evidence type="ECO:0000313" key="1">
    <source>
        <dbReference type="EMBL" id="HIS74957.1"/>
    </source>
</evidence>
<accession>A0A9D1FJQ6</accession>
<organism evidence="1 2">
    <name type="scientific">Candidatus Galligastranaerophilus intestinavium</name>
    <dbReference type="NCBI Taxonomy" id="2840836"/>
    <lineage>
        <taxon>Bacteria</taxon>
        <taxon>Candidatus Galligastranaerophilus</taxon>
    </lineage>
</organism>
<reference evidence="1" key="2">
    <citation type="journal article" date="2021" name="PeerJ">
        <title>Extensive microbial diversity within the chicken gut microbiome revealed by metagenomics and culture.</title>
        <authorList>
            <person name="Gilroy R."/>
            <person name="Ravi A."/>
            <person name="Getino M."/>
            <person name="Pursley I."/>
            <person name="Horton D.L."/>
            <person name="Alikhan N.F."/>
            <person name="Baker D."/>
            <person name="Gharbi K."/>
            <person name="Hall N."/>
            <person name="Watson M."/>
            <person name="Adriaenssens E.M."/>
            <person name="Foster-Nyarko E."/>
            <person name="Jarju S."/>
            <person name="Secka A."/>
            <person name="Antonio M."/>
            <person name="Oren A."/>
            <person name="Chaudhuri R.R."/>
            <person name="La Ragione R."/>
            <person name="Hildebrand F."/>
            <person name="Pallen M.J."/>
        </authorList>
    </citation>
    <scope>NUCLEOTIDE SEQUENCE</scope>
    <source>
        <strain evidence="1">CHK152-2871</strain>
    </source>
</reference>
<sequence length="59" mass="6641">MLKYVLLIVLAILCVRAYQTVDFSTVIPQTMDAIKNSSLINNVNSTREDRKNEARSLGL</sequence>
<dbReference type="Proteomes" id="UP000886865">
    <property type="component" value="Unassembled WGS sequence"/>
</dbReference>
<protein>
    <submittedName>
        <fullName evidence="1">Uncharacterized protein</fullName>
    </submittedName>
</protein>
<evidence type="ECO:0000313" key="2">
    <source>
        <dbReference type="Proteomes" id="UP000886865"/>
    </source>
</evidence>
<comment type="caution">
    <text evidence="1">The sequence shown here is derived from an EMBL/GenBank/DDBJ whole genome shotgun (WGS) entry which is preliminary data.</text>
</comment>